<proteinExistence type="predicted"/>
<sequence>MEPQSSKNNLVRAGSGGTRRASATIAVPHHRGSIVDDHGRRRSITFEDPANDGEMTGTKDGAALEVAQSSFDKLEQLGPSLMEVLTLKNPPQPMKHQQQNQEQSPGEDNMEGGRPGTASLSSSSSDAALQANAQAKFDVSITRSAILGKVVDPSVDNSRKTQEYFAKMLEKLQCDATGLVLLQDSAAVIFLETTSDQFLLVCKQLMQQKIIEPTSMRVLASCDDISFRILHGLYFKKVVINRPTSDNTNEWNDDTMRQLCVDAFLNLVKFMKKIGPMQPADIRKTLANLSNSDQSILPGNDFVLWLLAQEEIMSVAEFLELYDSPITIELESERVWPVHPLIHY</sequence>
<evidence type="ECO:0000256" key="1">
    <source>
        <dbReference type="SAM" id="MobiDB-lite"/>
    </source>
</evidence>
<feature type="region of interest" description="Disordered" evidence="1">
    <location>
        <begin position="1"/>
        <end position="61"/>
    </location>
</feature>
<dbReference type="PANTHER" id="PTHR34035:SF1">
    <property type="entry name" value="TESTIS-EXPRESSED PROTEIN 47"/>
    <property type="match status" value="1"/>
</dbReference>
<comment type="caution">
    <text evidence="2">The sequence shown here is derived from an EMBL/GenBank/DDBJ whole genome shotgun (WGS) entry which is preliminary data.</text>
</comment>
<feature type="region of interest" description="Disordered" evidence="1">
    <location>
        <begin position="90"/>
        <end position="125"/>
    </location>
</feature>
<dbReference type="Proteomes" id="UP001146120">
    <property type="component" value="Unassembled WGS sequence"/>
</dbReference>
<reference evidence="2" key="1">
    <citation type="submission" date="2022-11" db="EMBL/GenBank/DDBJ databases">
        <authorList>
            <person name="Morgan W.R."/>
            <person name="Tartar A."/>
        </authorList>
    </citation>
    <scope>NUCLEOTIDE SEQUENCE</scope>
    <source>
        <strain evidence="2">ARSEF 373</strain>
    </source>
</reference>
<protein>
    <submittedName>
        <fullName evidence="2">Uncharacterized protein</fullName>
    </submittedName>
</protein>
<name>A0AAV2YJX7_9STRA</name>
<evidence type="ECO:0000313" key="2">
    <source>
        <dbReference type="EMBL" id="DAZ95302.1"/>
    </source>
</evidence>
<feature type="compositionally biased region" description="Polar residues" evidence="1">
    <location>
        <begin position="95"/>
        <end position="106"/>
    </location>
</feature>
<dbReference type="Pfam" id="PF24787">
    <property type="entry name" value="TEX47"/>
    <property type="match status" value="1"/>
</dbReference>
<dbReference type="InterPro" id="IPR055308">
    <property type="entry name" value="TEX47-like"/>
</dbReference>
<reference evidence="2" key="2">
    <citation type="journal article" date="2023" name="Microbiol Resour">
        <title>Decontamination and Annotation of the Draft Genome Sequence of the Oomycete Lagenidium giganteum ARSEF 373.</title>
        <authorList>
            <person name="Morgan W.R."/>
            <person name="Tartar A."/>
        </authorList>
    </citation>
    <scope>NUCLEOTIDE SEQUENCE</scope>
    <source>
        <strain evidence="2">ARSEF 373</strain>
    </source>
</reference>
<gene>
    <name evidence="2" type="ORF">N0F65_006555</name>
</gene>
<accession>A0AAV2YJX7</accession>
<dbReference type="EMBL" id="DAKRPA010000210">
    <property type="protein sequence ID" value="DAZ95302.1"/>
    <property type="molecule type" value="Genomic_DNA"/>
</dbReference>
<dbReference type="PANTHER" id="PTHR34035">
    <property type="entry name" value="TESTIS-EXPRESSED PROTEIN 47"/>
    <property type="match status" value="1"/>
</dbReference>
<dbReference type="AlphaFoldDB" id="A0AAV2YJX7"/>
<evidence type="ECO:0000313" key="3">
    <source>
        <dbReference type="Proteomes" id="UP001146120"/>
    </source>
</evidence>
<keyword evidence="3" id="KW-1185">Reference proteome</keyword>
<organism evidence="2 3">
    <name type="scientific">Lagenidium giganteum</name>
    <dbReference type="NCBI Taxonomy" id="4803"/>
    <lineage>
        <taxon>Eukaryota</taxon>
        <taxon>Sar</taxon>
        <taxon>Stramenopiles</taxon>
        <taxon>Oomycota</taxon>
        <taxon>Peronosporomycetes</taxon>
        <taxon>Pythiales</taxon>
        <taxon>Pythiaceae</taxon>
    </lineage>
</organism>